<dbReference type="RefSeq" id="WP_013429105.1">
    <property type="nucleotide sequence ID" value="NC_014720.1"/>
</dbReference>
<reference key="1">
    <citation type="submission" date="2010-11" db="EMBL/GenBank/DDBJ databases">
        <title>Complete sequence of Caldicellulosiruptor kronotskyensis 2002.</title>
        <authorList>
            <consortium name="US DOE Joint Genome Institute"/>
            <person name="Lucas S."/>
            <person name="Copeland A."/>
            <person name="Lapidus A."/>
            <person name="Cheng J.-F."/>
            <person name="Bruce D."/>
            <person name="Goodwin L."/>
            <person name="Pitluck S."/>
            <person name="Davenport K."/>
            <person name="Detter J.C."/>
            <person name="Han C."/>
            <person name="Tapia R."/>
            <person name="Land M."/>
            <person name="Hauser L."/>
            <person name="Jeffries C."/>
            <person name="Kyrpides N."/>
            <person name="Ivanova N."/>
            <person name="Mikhailova N."/>
            <person name="Blumer-Schuette S.E."/>
            <person name="Kelly R.M."/>
            <person name="Woyke T."/>
        </authorList>
    </citation>
    <scope>NUCLEOTIDE SEQUENCE</scope>
    <source>
        <strain>2002</strain>
    </source>
</reference>
<proteinExistence type="predicted"/>
<keyword evidence="2" id="KW-1185">Reference proteome</keyword>
<gene>
    <name evidence="1" type="ordered locus">Calkro_0030</name>
</gene>
<dbReference type="AlphaFoldDB" id="E4SC23"/>
<dbReference type="KEGG" id="ckn:Calkro_0030"/>
<dbReference type="PATRIC" id="fig|632348.3.peg.34"/>
<evidence type="ECO:0000313" key="1">
    <source>
        <dbReference type="EMBL" id="ADQ44948.1"/>
    </source>
</evidence>
<dbReference type="OrthoDB" id="1957719at2"/>
<dbReference type="EMBL" id="CP002330">
    <property type="protein sequence ID" value="ADQ44948.1"/>
    <property type="molecule type" value="Genomic_DNA"/>
</dbReference>
<name>E4SC23_CALK2</name>
<organism evidence="1 2">
    <name type="scientific">Caldicellulosiruptor kronotskyensis (strain DSM 18902 / VKM B-2412 / 2002)</name>
    <dbReference type="NCBI Taxonomy" id="632348"/>
    <lineage>
        <taxon>Bacteria</taxon>
        <taxon>Bacillati</taxon>
        <taxon>Bacillota</taxon>
        <taxon>Bacillota incertae sedis</taxon>
        <taxon>Caldicellulosiruptorales</taxon>
        <taxon>Caldicellulosiruptoraceae</taxon>
        <taxon>Caldicellulosiruptor</taxon>
    </lineage>
</organism>
<dbReference type="Proteomes" id="UP000006835">
    <property type="component" value="Chromosome"/>
</dbReference>
<dbReference type="HOGENOM" id="CLU_129761_0_0_9"/>
<accession>E4SC23</accession>
<sequence length="176" mass="20842">MFEREYAFKGRHAKYVKKLCEVLFPRYVDVYILAPIVGLYYNKKASVDNNQNETAKIFAEQLVAEKHRLEFAYRLVILCDKNFLKDESLEERIKRAFSNDENIINENMQIFEEYVLGGIEVLYEKIIEEDKEDKDEYIGKFIEFIADFAEDFMAYGIDNELTNSTLIKEILETLKD</sequence>
<protein>
    <submittedName>
        <fullName evidence="1">Uncharacterized protein</fullName>
    </submittedName>
</protein>
<reference evidence="1 2" key="2">
    <citation type="journal article" date="2011" name="J. Bacteriol.">
        <title>Complete genome sequences for the anaerobic, extremely thermophilic plant biomass-degrading bacteria Caldicellulosiruptor hydrothermalis, Caldicellulosiruptor kristjanssonii, Caldicellulosiruptor kronotskyensis, Caldicellulosiruptor owensenis, and Caldicellulosiruptor lactoaceticus.</title>
        <authorList>
            <person name="Blumer-Schuette S.E."/>
            <person name="Ozdemir I."/>
            <person name="Mistry D."/>
            <person name="Lucas S."/>
            <person name="Lapidus A."/>
            <person name="Cheng J.F."/>
            <person name="Goodwin L.A."/>
            <person name="Pitluck S."/>
            <person name="Land M.L."/>
            <person name="Hauser L.J."/>
            <person name="Woyke T."/>
            <person name="Mikhailova N."/>
            <person name="Pati A."/>
            <person name="Kyrpides N.C."/>
            <person name="Ivanova N."/>
            <person name="Detter J.C."/>
            <person name="Walston-Davenport K."/>
            <person name="Han S."/>
            <person name="Adams M.W."/>
            <person name="Kelly R.M."/>
        </authorList>
    </citation>
    <scope>NUCLEOTIDE SEQUENCE [LARGE SCALE GENOMIC DNA]</scope>
    <source>
        <strain evidence="2">DSM 18902 / VKM B-2412 / 2002</strain>
    </source>
</reference>
<evidence type="ECO:0000313" key="2">
    <source>
        <dbReference type="Proteomes" id="UP000006835"/>
    </source>
</evidence>